<dbReference type="InParanoid" id="C4VC22"/>
<evidence type="ECO:0000256" key="1">
    <source>
        <dbReference type="ARBA" id="ARBA00022723"/>
    </source>
</evidence>
<dbReference type="Pfam" id="PF22456">
    <property type="entry name" value="PqqF-like_C_4"/>
    <property type="match status" value="1"/>
</dbReference>
<dbReference type="SUPFAM" id="SSF63411">
    <property type="entry name" value="LuxS/MPP-like metallohydrolase"/>
    <property type="match status" value="1"/>
</dbReference>
<dbReference type="STRING" id="578460.C4VC22"/>
<dbReference type="InterPro" id="IPR054734">
    <property type="entry name" value="PqqF-like_C_4"/>
</dbReference>
<keyword evidence="1" id="KW-0479">Metal-binding</keyword>
<evidence type="ECO:0000313" key="4">
    <source>
        <dbReference type="Proteomes" id="UP000009082"/>
    </source>
</evidence>
<evidence type="ECO:0000313" key="3">
    <source>
        <dbReference type="EMBL" id="EEQ81230.1"/>
    </source>
</evidence>
<dbReference type="HOGENOM" id="CLU_1166136_0_0_1"/>
<evidence type="ECO:0000259" key="2">
    <source>
        <dbReference type="Pfam" id="PF22456"/>
    </source>
</evidence>
<dbReference type="EMBL" id="ACOL01001642">
    <property type="protein sequence ID" value="EEQ81230.1"/>
    <property type="molecule type" value="Genomic_DNA"/>
</dbReference>
<dbReference type="Proteomes" id="UP000009082">
    <property type="component" value="Unassembled WGS sequence"/>
</dbReference>
<dbReference type="InterPro" id="IPR011249">
    <property type="entry name" value="Metalloenz_LuxS/M16"/>
</dbReference>
<dbReference type="KEGG" id="nce:NCER_102463"/>
<reference evidence="4" key="1">
    <citation type="journal article" date="2009" name="PLoS Pathog.">
        <title>Genomic analyses of the microsporidian Nosema ceranae, an emergent pathogen of honey bees.</title>
        <authorList>
            <person name="Cornman R.S."/>
            <person name="Chen Y.P."/>
            <person name="Schatz M.C."/>
            <person name="Street C."/>
            <person name="Zhao Y."/>
            <person name="Desany B."/>
            <person name="Egholm M."/>
            <person name="Hutchison S."/>
            <person name="Pettis J.S."/>
            <person name="Lipkin W.I."/>
            <person name="Evans J.D."/>
        </authorList>
    </citation>
    <scope>NUCLEOTIDE SEQUENCE [LARGE SCALE GENOMIC DNA]</scope>
    <source>
        <strain evidence="4">BRL01</strain>
    </source>
</reference>
<dbReference type="PANTHER" id="PTHR43690">
    <property type="entry name" value="NARDILYSIN"/>
    <property type="match status" value="1"/>
</dbReference>
<sequence length="238" mass="27962">MPEELLDGIKSQEILNVKQFNYKLYIIGNIEVNEGLKVEEALKRHRQQVNASEPQSNNKISKVVTVRTFDISNNACGIFYYLNKSCDLRMKAIGSFIVNSVEEMFFDQLRTKEEFGYVVSAGIYTIKDDDFLYFVVQSDRNVEEIKERILRFITFTKDYIKNMSEQEFLERQESLIDLFKEKYKNLYGYSFFLYSKYISGIDGLTFINDICNVIKKMELKDVLNCDIFSNEIIITTEK</sequence>
<dbReference type="InterPro" id="IPR050626">
    <property type="entry name" value="Peptidase_M16"/>
</dbReference>
<dbReference type="OrthoDB" id="2196263at2759"/>
<name>C4VC22_VAIC1</name>
<proteinExistence type="predicted"/>
<gene>
    <name evidence="3" type="ORF">NCER_102463</name>
</gene>
<dbReference type="VEuPathDB" id="MicrosporidiaDB:NCER_102463"/>
<accession>C4VC22</accession>
<feature type="domain" description="Coenzyme PQQ synthesis protein F-like C-terminal lobe" evidence="2">
    <location>
        <begin position="100"/>
        <end position="186"/>
    </location>
</feature>
<protein>
    <recommendedName>
        <fullName evidence="2">Coenzyme PQQ synthesis protein F-like C-terminal lobe domain-containing protein</fullName>
    </recommendedName>
</protein>
<organism evidence="4">
    <name type="scientific">Vairimorpha ceranae (strain BRL01)</name>
    <name type="common">Microsporidian parasite</name>
    <name type="synonym">Nosema ceranae</name>
    <dbReference type="NCBI Taxonomy" id="578460"/>
    <lineage>
        <taxon>Eukaryota</taxon>
        <taxon>Fungi</taxon>
        <taxon>Fungi incertae sedis</taxon>
        <taxon>Microsporidia</taxon>
        <taxon>Nosematidae</taxon>
        <taxon>Vairimorpha</taxon>
    </lineage>
</organism>
<dbReference type="AlphaFoldDB" id="C4VC22"/>
<dbReference type="Gene3D" id="3.30.830.10">
    <property type="entry name" value="Metalloenzyme, LuxS/M16 peptidase-like"/>
    <property type="match status" value="1"/>
</dbReference>
<dbReference type="PANTHER" id="PTHR43690:SF18">
    <property type="entry name" value="INSULIN-DEGRADING ENZYME-RELATED"/>
    <property type="match status" value="1"/>
</dbReference>
<dbReference type="GO" id="GO:0046872">
    <property type="term" value="F:metal ion binding"/>
    <property type="evidence" value="ECO:0007669"/>
    <property type="project" value="UniProtKB-KW"/>
</dbReference>